<dbReference type="SUPFAM" id="SSF54373">
    <property type="entry name" value="FAD-linked reductases, C-terminal domain"/>
    <property type="match status" value="1"/>
</dbReference>
<protein>
    <submittedName>
        <fullName evidence="9">Choline dehydrogenase</fullName>
    </submittedName>
</protein>
<dbReference type="Gene3D" id="3.50.50.60">
    <property type="entry name" value="FAD/NAD(P)-binding domain"/>
    <property type="match status" value="2"/>
</dbReference>
<evidence type="ECO:0000256" key="2">
    <source>
        <dbReference type="ARBA" id="ARBA00010790"/>
    </source>
</evidence>
<dbReference type="EMBL" id="FNTD01000004">
    <property type="protein sequence ID" value="SEE08126.1"/>
    <property type="molecule type" value="Genomic_DNA"/>
</dbReference>
<dbReference type="Pfam" id="PF00732">
    <property type="entry name" value="GMC_oxred_N"/>
    <property type="match status" value="1"/>
</dbReference>
<proteinExistence type="inferred from homology"/>
<evidence type="ECO:0000256" key="4">
    <source>
        <dbReference type="ARBA" id="ARBA00022827"/>
    </source>
</evidence>
<evidence type="ECO:0000256" key="1">
    <source>
        <dbReference type="ARBA" id="ARBA00001974"/>
    </source>
</evidence>
<evidence type="ECO:0000313" key="9">
    <source>
        <dbReference type="EMBL" id="SEE08126.1"/>
    </source>
</evidence>
<dbReference type="InterPro" id="IPR051473">
    <property type="entry name" value="P2Ox-like"/>
</dbReference>
<evidence type="ECO:0000259" key="8">
    <source>
        <dbReference type="Pfam" id="PF05199"/>
    </source>
</evidence>
<evidence type="ECO:0000256" key="3">
    <source>
        <dbReference type="ARBA" id="ARBA00022630"/>
    </source>
</evidence>
<gene>
    <name evidence="9" type="ORF">SAMN04490357_6847</name>
</gene>
<keyword evidence="4" id="KW-0274">FAD</keyword>
<name>A0A1H5FXD6_9ACTN</name>
<dbReference type="AlphaFoldDB" id="A0A1H5FXD6"/>
<dbReference type="GO" id="GO:0016614">
    <property type="term" value="F:oxidoreductase activity, acting on CH-OH group of donors"/>
    <property type="evidence" value="ECO:0007669"/>
    <property type="project" value="InterPro"/>
</dbReference>
<evidence type="ECO:0000259" key="7">
    <source>
        <dbReference type="Pfam" id="PF00732"/>
    </source>
</evidence>
<feature type="domain" description="Glucose-methanol-choline oxidoreductase N-terminal" evidence="7">
    <location>
        <begin position="228"/>
        <end position="320"/>
    </location>
</feature>
<accession>A0A1H5FXD6</accession>
<dbReference type="SUPFAM" id="SSF51905">
    <property type="entry name" value="FAD/NAD(P)-binding domain"/>
    <property type="match status" value="1"/>
</dbReference>
<dbReference type="GO" id="GO:0050660">
    <property type="term" value="F:flavin adenine dinucleotide binding"/>
    <property type="evidence" value="ECO:0007669"/>
    <property type="project" value="InterPro"/>
</dbReference>
<dbReference type="InterPro" id="IPR000172">
    <property type="entry name" value="GMC_OxRdtase_N"/>
</dbReference>
<dbReference type="InterPro" id="IPR036188">
    <property type="entry name" value="FAD/NAD-bd_sf"/>
</dbReference>
<evidence type="ECO:0000256" key="6">
    <source>
        <dbReference type="SAM" id="MobiDB-lite"/>
    </source>
</evidence>
<comment type="cofactor">
    <cofactor evidence="1">
        <name>FAD</name>
        <dbReference type="ChEBI" id="CHEBI:57692"/>
    </cofactor>
</comment>
<dbReference type="Proteomes" id="UP000182375">
    <property type="component" value="Unassembled WGS sequence"/>
</dbReference>
<evidence type="ECO:0000256" key="5">
    <source>
        <dbReference type="ARBA" id="ARBA00023002"/>
    </source>
</evidence>
<keyword evidence="3" id="KW-0285">Flavoprotein</keyword>
<dbReference type="RefSeq" id="WP_079172505.1">
    <property type="nucleotide sequence ID" value="NZ_FNTD01000004.1"/>
</dbReference>
<keyword evidence="5" id="KW-0560">Oxidoreductase</keyword>
<dbReference type="PANTHER" id="PTHR42784:SF1">
    <property type="entry name" value="PYRANOSE 2-OXIDASE"/>
    <property type="match status" value="1"/>
</dbReference>
<evidence type="ECO:0000313" key="10">
    <source>
        <dbReference type="Proteomes" id="UP000182375"/>
    </source>
</evidence>
<organism evidence="9 10">
    <name type="scientific">Streptomyces misionensis</name>
    <dbReference type="NCBI Taxonomy" id="67331"/>
    <lineage>
        <taxon>Bacteria</taxon>
        <taxon>Bacillati</taxon>
        <taxon>Actinomycetota</taxon>
        <taxon>Actinomycetes</taxon>
        <taxon>Kitasatosporales</taxon>
        <taxon>Streptomycetaceae</taxon>
        <taxon>Streptomyces</taxon>
    </lineage>
</organism>
<dbReference type="PANTHER" id="PTHR42784">
    <property type="entry name" value="PYRANOSE 2-OXIDASE"/>
    <property type="match status" value="1"/>
</dbReference>
<reference evidence="9 10" key="1">
    <citation type="submission" date="2016-10" db="EMBL/GenBank/DDBJ databases">
        <authorList>
            <person name="de Groot N.N."/>
        </authorList>
    </citation>
    <scope>NUCLEOTIDE SEQUENCE [LARGE SCALE GENOMIC DNA]</scope>
    <source>
        <strain evidence="9 10">DSM 40306</strain>
    </source>
</reference>
<sequence length="523" mass="55908">MNDIETEQAGPAYDAIVVGSGFAGSWAAKELTEAGFDALMLEAGPAREPAQIPDRAASYTAPDREDADAWPRQPVQRSHFNFAPRGPHLFVDDLEHPYETPPALPYTWIRGMQVGGRSLIWGGSALRLSPFETQAADLDGHSLRWPIGYEDLADAYEAVEGLLGLRGTAEDLAQLPHGRFRGEPPALTPAEADFRRAYRRPGTRPVPVRFVPADAGAGGWPGFTVQATALTAAERTGRLTLRPGARVTSVTTDPVNGRATGVDYVDVTTGRRHHARARVVFLCGGTIETARLMLNSHSPRHPRGLGNSSGWLGRGLMDHPLVTSSGVLPGYSAGSVLPAAGRQCGLLVPPAQPGKGDVRPFALWVTLQRGTGDGAVLGGIDAQGEMLPYWHNRVKLGDKRDRWGVPVPVIDCGYGPHEERLYGAMRQEVELAASIAGLKDLSVAQALTAPGRNVHDLGTARMGDSPADSVLDRDNRCWDAPNVFVADGACFPSGGWQNPTLTIMALAARAGRCAARLLRDGEC</sequence>
<comment type="similarity">
    <text evidence="2">Belongs to the GMC oxidoreductase family.</text>
</comment>
<dbReference type="Pfam" id="PF05199">
    <property type="entry name" value="GMC_oxred_C"/>
    <property type="match status" value="1"/>
</dbReference>
<feature type="region of interest" description="Disordered" evidence="6">
    <location>
        <begin position="47"/>
        <end position="68"/>
    </location>
</feature>
<feature type="domain" description="Glucose-methanol-choline oxidoreductase C-terminal" evidence="8">
    <location>
        <begin position="389"/>
        <end position="507"/>
    </location>
</feature>
<dbReference type="STRING" id="67331.SAMN04490357_6847"/>
<dbReference type="GeneID" id="95515867"/>
<dbReference type="InterPro" id="IPR007867">
    <property type="entry name" value="GMC_OxRtase_C"/>
</dbReference>